<feature type="transmembrane region" description="Helical" evidence="1">
    <location>
        <begin position="34"/>
        <end position="54"/>
    </location>
</feature>
<comment type="caution">
    <text evidence="2">The sequence shown here is derived from an EMBL/GenBank/DDBJ whole genome shotgun (WGS) entry which is preliminary data.</text>
</comment>
<keyword evidence="1" id="KW-0812">Transmembrane</keyword>
<sequence length="117" mass="13789">MKILKHPFFFISALIATLIYLAQRFQVSLPDWINFYVNDFLCMPIVLSLCLAVIRHLKQTDNLYVPLLAVLGLTTYFALYFEWFMPQISTRYTADIIDVGLYYLGAMLFFKVQKRLF</sequence>
<accession>A0ABW0C2I9</accession>
<feature type="transmembrane region" description="Helical" evidence="1">
    <location>
        <begin position="63"/>
        <end position="80"/>
    </location>
</feature>
<name>A0ABW0C2I9_9FLAO</name>
<dbReference type="EMBL" id="JBHSLA010000001">
    <property type="protein sequence ID" value="MFC5194442.1"/>
    <property type="molecule type" value="Genomic_DNA"/>
</dbReference>
<organism evidence="2 3">
    <name type="scientific">Bizionia hallyeonensis</name>
    <dbReference type="NCBI Taxonomy" id="1123757"/>
    <lineage>
        <taxon>Bacteria</taxon>
        <taxon>Pseudomonadati</taxon>
        <taxon>Bacteroidota</taxon>
        <taxon>Flavobacteriia</taxon>
        <taxon>Flavobacteriales</taxon>
        <taxon>Flavobacteriaceae</taxon>
        <taxon>Bizionia</taxon>
    </lineage>
</organism>
<evidence type="ECO:0000256" key="1">
    <source>
        <dbReference type="SAM" id="Phobius"/>
    </source>
</evidence>
<keyword evidence="1" id="KW-0472">Membrane</keyword>
<dbReference type="Proteomes" id="UP001596162">
    <property type="component" value="Unassembled WGS sequence"/>
</dbReference>
<keyword evidence="3" id="KW-1185">Reference proteome</keyword>
<gene>
    <name evidence="2" type="ORF">ACFPH8_03775</name>
</gene>
<protein>
    <recommendedName>
        <fullName evidence="4">Magnesium citrate secondary transporter</fullName>
    </recommendedName>
</protein>
<feature type="transmembrane region" description="Helical" evidence="1">
    <location>
        <begin position="92"/>
        <end position="110"/>
    </location>
</feature>
<keyword evidence="1" id="KW-1133">Transmembrane helix</keyword>
<reference evidence="3" key="1">
    <citation type="journal article" date="2019" name="Int. J. Syst. Evol. Microbiol.">
        <title>The Global Catalogue of Microorganisms (GCM) 10K type strain sequencing project: providing services to taxonomists for standard genome sequencing and annotation.</title>
        <authorList>
            <consortium name="The Broad Institute Genomics Platform"/>
            <consortium name="The Broad Institute Genome Sequencing Center for Infectious Disease"/>
            <person name="Wu L."/>
            <person name="Ma J."/>
        </authorList>
    </citation>
    <scope>NUCLEOTIDE SEQUENCE [LARGE SCALE GENOMIC DNA]</scope>
    <source>
        <strain evidence="3">JCM 17978</strain>
    </source>
</reference>
<evidence type="ECO:0000313" key="3">
    <source>
        <dbReference type="Proteomes" id="UP001596162"/>
    </source>
</evidence>
<dbReference type="RefSeq" id="WP_376858581.1">
    <property type="nucleotide sequence ID" value="NZ_JBHSLA010000001.1"/>
</dbReference>
<proteinExistence type="predicted"/>
<evidence type="ECO:0000313" key="2">
    <source>
        <dbReference type="EMBL" id="MFC5194442.1"/>
    </source>
</evidence>
<evidence type="ECO:0008006" key="4">
    <source>
        <dbReference type="Google" id="ProtNLM"/>
    </source>
</evidence>